<keyword evidence="3" id="KW-0051">Antiviral defense</keyword>
<dbReference type="InterPro" id="IPR006483">
    <property type="entry name" value="CRISPR-assoc_Cas3_HD"/>
</dbReference>
<dbReference type="KEGG" id="oyw:OdinLCB4_007460"/>
<organism evidence="4 5">
    <name type="scientific">Odinarchaeota yellowstonii (strain LCB_4)</name>
    <dbReference type="NCBI Taxonomy" id="1841599"/>
    <lineage>
        <taxon>Archaea</taxon>
        <taxon>Promethearchaeati</taxon>
        <taxon>Candidatus Odinarchaeota</taxon>
        <taxon>Candidatus Odinarchaeia</taxon>
        <taxon>Candidatus Odinarchaeales</taxon>
        <taxon>Candidatus Odinarchaeaceae</taxon>
        <taxon>Candidatus Odinarchaeum</taxon>
    </lineage>
</organism>
<reference evidence="4" key="2">
    <citation type="journal article" date="2022" name="Nat. Microbiol.">
        <title>A closed Candidatus Odinarchaeum chromosome exposes Asgard archaeal viruses.</title>
        <authorList>
            <person name="Tamarit D."/>
            <person name="Caceres E.F."/>
            <person name="Krupovic M."/>
            <person name="Nijland R."/>
            <person name="Eme L."/>
            <person name="Robinson N.P."/>
            <person name="Ettema T.J.G."/>
        </authorList>
    </citation>
    <scope>NUCLEOTIDE SEQUENCE</scope>
    <source>
        <strain evidence="4">LCB_4</strain>
    </source>
</reference>
<keyword evidence="4" id="KW-0255">Endonuclease</keyword>
<dbReference type="GO" id="GO:0051607">
    <property type="term" value="P:defense response to virus"/>
    <property type="evidence" value="ECO:0007669"/>
    <property type="project" value="UniProtKB-KW"/>
</dbReference>
<evidence type="ECO:0000256" key="1">
    <source>
        <dbReference type="ARBA" id="ARBA00022723"/>
    </source>
</evidence>
<reference evidence="4" key="1">
    <citation type="journal article" date="2017" name="Nature">
        <title>Asgard archaea illuminate the origin of eukaryotic cellular complexity.</title>
        <authorList>
            <person name="Zaremba-Niedzwiedzka K."/>
            <person name="Caceres E.F."/>
            <person name="Saw J.H."/>
            <person name="Backstrom D."/>
            <person name="Juzokaite L."/>
            <person name="Vancaester E."/>
            <person name="Seitz K.W."/>
            <person name="Anantharaman K."/>
            <person name="Starnawski P."/>
            <person name="Kjeldsen K.U."/>
            <person name="Scott M.B."/>
            <person name="Nunoura T."/>
            <person name="Banfield J.F."/>
            <person name="Schramm A."/>
            <person name="Baker B.J."/>
            <person name="Spang A."/>
            <person name="Ettema T.J.G."/>
        </authorList>
    </citation>
    <scope>NUCLEOTIDE SEQUENCE</scope>
    <source>
        <strain evidence="4">LCB_4</strain>
    </source>
</reference>
<gene>
    <name evidence="4" type="ORF">OdinLCB4_007460</name>
</gene>
<evidence type="ECO:0000313" key="4">
    <source>
        <dbReference type="EMBL" id="WEU40296.1"/>
    </source>
</evidence>
<keyword evidence="1" id="KW-0479">Metal-binding</keyword>
<evidence type="ECO:0000256" key="2">
    <source>
        <dbReference type="ARBA" id="ARBA00022801"/>
    </source>
</evidence>
<dbReference type="AlphaFoldDB" id="A0AAF0D260"/>
<name>A0AAF0D260_ODILC</name>
<dbReference type="GO" id="GO:0004519">
    <property type="term" value="F:endonuclease activity"/>
    <property type="evidence" value="ECO:0007669"/>
    <property type="project" value="UniProtKB-KW"/>
</dbReference>
<dbReference type="EMBL" id="CP091871">
    <property type="protein sequence ID" value="WEU40296.1"/>
    <property type="molecule type" value="Genomic_DNA"/>
</dbReference>
<sequence>MKINRIFSYYKKYGDLQVSETLEEHVEECLNIIKNIENSKIGKYILRITPLLKDLTKTLKLIIIFHDTGKVFYQNNFNKSVEGYTYLSFKGHEFFSTYIFHKFYMQNETLKSVWEDGIIQIIKFTILFHHHALNTEYRRRLEARNLLNLNDLLNSLSSNLEKFFEDKSDRESFRYALTNLQEEVAEPNFIGNLNQWMVEALREVWRDVWINSELRKLGLILLNVLLTADNIAAEIRRGRSPSNFRQAVQQFYYYYIDE</sequence>
<accession>A0AAF0D260</accession>
<dbReference type="Proteomes" id="UP000186851">
    <property type="component" value="Chromosome"/>
</dbReference>
<keyword evidence="4" id="KW-0540">Nuclease</keyword>
<evidence type="ECO:0000313" key="5">
    <source>
        <dbReference type="Proteomes" id="UP000186851"/>
    </source>
</evidence>
<dbReference type="InterPro" id="IPR038257">
    <property type="entry name" value="CRISPR-assoc_Cas3_HD_sf"/>
</dbReference>
<dbReference type="NCBIfam" id="TIGR01596">
    <property type="entry name" value="cas3_HD"/>
    <property type="match status" value="1"/>
</dbReference>
<proteinExistence type="predicted"/>
<evidence type="ECO:0000256" key="3">
    <source>
        <dbReference type="ARBA" id="ARBA00023118"/>
    </source>
</evidence>
<dbReference type="GO" id="GO:0046872">
    <property type="term" value="F:metal ion binding"/>
    <property type="evidence" value="ECO:0007669"/>
    <property type="project" value="UniProtKB-KW"/>
</dbReference>
<protein>
    <submittedName>
        <fullName evidence="4">CRISPR-associated endonuclease Cas3</fullName>
    </submittedName>
</protein>
<keyword evidence="2" id="KW-0378">Hydrolase</keyword>
<dbReference type="GO" id="GO:0016787">
    <property type="term" value="F:hydrolase activity"/>
    <property type="evidence" value="ECO:0007669"/>
    <property type="project" value="UniProtKB-KW"/>
</dbReference>
<dbReference type="Gene3D" id="1.10.3210.30">
    <property type="match status" value="1"/>
</dbReference>